<organism evidence="2 3">
    <name type="scientific">Bursaphelenchus xylophilus</name>
    <name type="common">Pinewood nematode worm</name>
    <name type="synonym">Aphelenchoides xylophilus</name>
    <dbReference type="NCBI Taxonomy" id="6326"/>
    <lineage>
        <taxon>Eukaryota</taxon>
        <taxon>Metazoa</taxon>
        <taxon>Ecdysozoa</taxon>
        <taxon>Nematoda</taxon>
        <taxon>Chromadorea</taxon>
        <taxon>Rhabditida</taxon>
        <taxon>Tylenchina</taxon>
        <taxon>Tylenchomorpha</taxon>
        <taxon>Aphelenchoidea</taxon>
        <taxon>Aphelenchoididae</taxon>
        <taxon>Bursaphelenchus</taxon>
    </lineage>
</organism>
<evidence type="ECO:0000313" key="2">
    <source>
        <dbReference type="Proteomes" id="UP000095284"/>
    </source>
</evidence>
<reference evidence="3" key="1">
    <citation type="submission" date="2016-11" db="UniProtKB">
        <authorList>
            <consortium name="WormBaseParasite"/>
        </authorList>
    </citation>
    <scope>IDENTIFICATION</scope>
</reference>
<evidence type="ECO:0000256" key="1">
    <source>
        <dbReference type="SAM" id="MobiDB-lite"/>
    </source>
</evidence>
<evidence type="ECO:0000313" key="3">
    <source>
        <dbReference type="WBParaSite" id="BXY_1201100.1"/>
    </source>
</evidence>
<dbReference type="Proteomes" id="UP000095284">
    <property type="component" value="Unplaced"/>
</dbReference>
<name>A0A1I7SG47_BURXY</name>
<sequence>MSFRRPKNHSDKANEPQSRSNFHGASGNAPQSQAEIKSVAHGSTPNLMAESMKPLVARDLRYDRPTMMAIKESVEGVAADGKLMEKAAQLNASAQPNDLSDSNAD</sequence>
<protein>
    <submittedName>
        <fullName evidence="3">Seed maturation protein</fullName>
    </submittedName>
</protein>
<dbReference type="WBParaSite" id="BXY_1201100.1">
    <property type="protein sequence ID" value="BXY_1201100.1"/>
    <property type="gene ID" value="BXY_1201100"/>
</dbReference>
<proteinExistence type="predicted"/>
<dbReference type="AlphaFoldDB" id="A0A1I7SG47"/>
<feature type="region of interest" description="Disordered" evidence="1">
    <location>
        <begin position="1"/>
        <end position="45"/>
    </location>
</feature>
<feature type="compositionally biased region" description="Polar residues" evidence="1">
    <location>
        <begin position="15"/>
        <end position="45"/>
    </location>
</feature>
<accession>A0A1I7SG47</accession>